<dbReference type="EMBL" id="CP022685">
    <property type="protein sequence ID" value="ATL32077.1"/>
    <property type="molecule type" value="Genomic_DNA"/>
</dbReference>
<sequence>MRTYTRDDDVRRLLVASEGGDVRAMVLLAGWLVESGRPREAEPWARAAAEAGDSEGMDRLAQICVTMALGGTFAVDLEKLAELRKDPEFVGRAKRWSDEGRRWRVNAAEVGHEGAISLLAISATSDDERERWLRHGASMGHRRLRARLLELLREQRRFDEAEPWQRAEAEDGNGREQLKLAQHLSEQGCFDEAEHWYRTAADGDRDGTSLHAVREFVRFLTGRGRDDEAEHWRRRATEIEHHLAQKYGDFEGLPAFRVAGEEVVLTALVTTAVLPFIQTLVSKTAEDAYAQARQLIRRLPLMRGSDRGAGEPAGSSAGTGALFVVVDDPDAGVTLYLSSAVSDEALQALSSFDLAELTARRPDEGRIRLVWHQESGTWRIRGDTS</sequence>
<name>A0A291QKM3_9ACTN</name>
<dbReference type="AlphaFoldDB" id="A0A291QKM3"/>
<evidence type="ECO:0000313" key="2">
    <source>
        <dbReference type="Proteomes" id="UP000221011"/>
    </source>
</evidence>
<dbReference type="SUPFAM" id="SSF81901">
    <property type="entry name" value="HCP-like"/>
    <property type="match status" value="1"/>
</dbReference>
<proteinExistence type="predicted"/>
<dbReference type="Gene3D" id="1.25.40.10">
    <property type="entry name" value="Tetratricopeptide repeat domain"/>
    <property type="match status" value="2"/>
</dbReference>
<dbReference type="Proteomes" id="UP000221011">
    <property type="component" value="Chromosome"/>
</dbReference>
<reference evidence="1 2" key="1">
    <citation type="submission" date="2017-08" db="EMBL/GenBank/DDBJ databases">
        <title>Complete Genome Sequence of Streptomyces formicae KY5, the formicamycin producer.</title>
        <authorList>
            <person name="Holmes N.A."/>
            <person name="Devine R."/>
            <person name="Qin Z."/>
            <person name="Seipke R.F."/>
            <person name="Wilkinson B."/>
            <person name="Hutchings M.I."/>
        </authorList>
    </citation>
    <scope>NUCLEOTIDE SEQUENCE [LARGE SCALE GENOMIC DNA]</scope>
    <source>
        <strain evidence="1 2">KY5</strain>
    </source>
</reference>
<dbReference type="InterPro" id="IPR011990">
    <property type="entry name" value="TPR-like_helical_dom_sf"/>
</dbReference>
<organism evidence="1 2">
    <name type="scientific">Streptomyces formicae</name>
    <dbReference type="NCBI Taxonomy" id="1616117"/>
    <lineage>
        <taxon>Bacteria</taxon>
        <taxon>Bacillati</taxon>
        <taxon>Actinomycetota</taxon>
        <taxon>Actinomycetes</taxon>
        <taxon>Kitasatosporales</taxon>
        <taxon>Streptomycetaceae</taxon>
        <taxon>Streptomyces</taxon>
    </lineage>
</organism>
<dbReference type="RefSeq" id="WP_098246091.1">
    <property type="nucleotide sequence ID" value="NZ_CP022685.1"/>
</dbReference>
<keyword evidence="2" id="KW-1185">Reference proteome</keyword>
<accession>A0A291QKM3</accession>
<gene>
    <name evidence="1" type="ORF">KY5_7059</name>
</gene>
<dbReference type="KEGG" id="sfk:KY5_7059"/>
<evidence type="ECO:0000313" key="1">
    <source>
        <dbReference type="EMBL" id="ATL32077.1"/>
    </source>
</evidence>
<protein>
    <submittedName>
        <fullName evidence="1">Tetratricopeptide repeat family protein</fullName>
    </submittedName>
</protein>